<dbReference type="OrthoDB" id="9773828at2"/>
<dbReference type="Pfam" id="PF00248">
    <property type="entry name" value="Aldo_ket_red"/>
    <property type="match status" value="1"/>
</dbReference>
<dbReference type="AlphaFoldDB" id="A0A1T5M1N5"/>
<dbReference type="InterPro" id="IPR020471">
    <property type="entry name" value="AKR"/>
</dbReference>
<organism evidence="3 4">
    <name type="scientific">Ohtaekwangia koreensis</name>
    <dbReference type="NCBI Taxonomy" id="688867"/>
    <lineage>
        <taxon>Bacteria</taxon>
        <taxon>Pseudomonadati</taxon>
        <taxon>Bacteroidota</taxon>
        <taxon>Cytophagia</taxon>
        <taxon>Cytophagales</taxon>
        <taxon>Fulvivirgaceae</taxon>
        <taxon>Ohtaekwangia</taxon>
    </lineage>
</organism>
<dbReference type="GO" id="GO:0005829">
    <property type="term" value="C:cytosol"/>
    <property type="evidence" value="ECO:0007669"/>
    <property type="project" value="TreeGrafter"/>
</dbReference>
<dbReference type="PANTHER" id="PTHR43364">
    <property type="entry name" value="NADH-SPECIFIC METHYLGLYOXAL REDUCTASE-RELATED"/>
    <property type="match status" value="1"/>
</dbReference>
<dbReference type="PANTHER" id="PTHR43364:SF18">
    <property type="entry name" value="OXIDOREDUCTASE"/>
    <property type="match status" value="1"/>
</dbReference>
<dbReference type="EMBL" id="FUZU01000003">
    <property type="protein sequence ID" value="SKC82033.1"/>
    <property type="molecule type" value="Genomic_DNA"/>
</dbReference>
<evidence type="ECO:0000313" key="3">
    <source>
        <dbReference type="EMBL" id="SKC82033.1"/>
    </source>
</evidence>
<dbReference type="InterPro" id="IPR036812">
    <property type="entry name" value="NAD(P)_OxRdtase_dom_sf"/>
</dbReference>
<dbReference type="InterPro" id="IPR023210">
    <property type="entry name" value="NADP_OxRdtase_dom"/>
</dbReference>
<name>A0A1T5M1N5_9BACT</name>
<dbReference type="STRING" id="688867.SAMN05660236_4074"/>
<dbReference type="SUPFAM" id="SSF51430">
    <property type="entry name" value="NAD(P)-linked oxidoreductase"/>
    <property type="match status" value="1"/>
</dbReference>
<reference evidence="3 4" key="1">
    <citation type="submission" date="2017-02" db="EMBL/GenBank/DDBJ databases">
        <authorList>
            <person name="Peterson S.W."/>
        </authorList>
    </citation>
    <scope>NUCLEOTIDE SEQUENCE [LARGE SCALE GENOMIC DNA]</scope>
    <source>
        <strain evidence="3 4">DSM 25262</strain>
    </source>
</reference>
<keyword evidence="4" id="KW-1185">Reference proteome</keyword>
<accession>A0A1T5M1N5</accession>
<dbReference type="GO" id="GO:0016491">
    <property type="term" value="F:oxidoreductase activity"/>
    <property type="evidence" value="ECO:0007669"/>
    <property type="project" value="UniProtKB-KW"/>
</dbReference>
<protein>
    <submittedName>
        <fullName evidence="3">Predicted oxidoreductase</fullName>
    </submittedName>
</protein>
<dbReference type="CDD" id="cd19091">
    <property type="entry name" value="AKR_PsAKR"/>
    <property type="match status" value="1"/>
</dbReference>
<gene>
    <name evidence="3" type="ORF">SAMN05660236_4074</name>
</gene>
<dbReference type="InterPro" id="IPR050523">
    <property type="entry name" value="AKR_Detox_Biosynth"/>
</dbReference>
<evidence type="ECO:0000256" key="1">
    <source>
        <dbReference type="ARBA" id="ARBA00023002"/>
    </source>
</evidence>
<proteinExistence type="predicted"/>
<dbReference type="PRINTS" id="PR00069">
    <property type="entry name" value="ALDKETRDTASE"/>
</dbReference>
<evidence type="ECO:0000259" key="2">
    <source>
        <dbReference type="Pfam" id="PF00248"/>
    </source>
</evidence>
<sequence>MEYRQLGNSGLRIPVLSLGTGTFGGTNDFFKKWGETNVDEASRLIDICLERGVNFFDTANVYSLGASEEILGAALKGRRDKALISTKASFAMSEDTNAKGSSRYHLIKACEESLKRLGTDYIDVYFMHAFDPFTPVEETLAALDNLIASGKIRYIGCSNFAAWQVMKSLATSEKYGLARYAIYQGYYSLIGREYEWELMPLAKDQNIGLMVWSALGWGRLTGKIRPGQPLQEGRIKSGGAAGGPEVSDDYLYTVINALEEVASETGKTIPQVAINWLLQRPTVSNVVIGARNEQQLLQNLEAVGWNLTAEQVMKLEAASEQKKIYPHWVGMR</sequence>
<dbReference type="Proteomes" id="UP000190961">
    <property type="component" value="Unassembled WGS sequence"/>
</dbReference>
<feature type="domain" description="NADP-dependent oxidoreductase" evidence="2">
    <location>
        <begin position="25"/>
        <end position="319"/>
    </location>
</feature>
<dbReference type="RefSeq" id="WP_079689275.1">
    <property type="nucleotide sequence ID" value="NZ_FUZU01000003.1"/>
</dbReference>
<dbReference type="Gene3D" id="3.20.20.100">
    <property type="entry name" value="NADP-dependent oxidoreductase domain"/>
    <property type="match status" value="1"/>
</dbReference>
<evidence type="ECO:0000313" key="4">
    <source>
        <dbReference type="Proteomes" id="UP000190961"/>
    </source>
</evidence>
<keyword evidence="1" id="KW-0560">Oxidoreductase</keyword>
<dbReference type="FunFam" id="3.20.20.100:FF:000004">
    <property type="entry name" value="Oxidoreductase, aldo/keto reductase"/>
    <property type="match status" value="1"/>
</dbReference>